<evidence type="ECO:0000256" key="5">
    <source>
        <dbReference type="ARBA" id="ARBA00022792"/>
    </source>
</evidence>
<dbReference type="AlphaFoldDB" id="W9NN69"/>
<comment type="catalytic activity">
    <reaction evidence="11">
        <text>ATP + H2O = ADP + phosphate + H(+)</text>
        <dbReference type="Rhea" id="RHEA:13065"/>
        <dbReference type="ChEBI" id="CHEBI:15377"/>
        <dbReference type="ChEBI" id="CHEBI:15378"/>
        <dbReference type="ChEBI" id="CHEBI:30616"/>
        <dbReference type="ChEBI" id="CHEBI:43474"/>
        <dbReference type="ChEBI" id="CHEBI:456216"/>
    </reaction>
    <physiologicalReaction direction="left-to-right" evidence="11">
        <dbReference type="Rhea" id="RHEA:13066"/>
    </physiologicalReaction>
</comment>
<dbReference type="InterPro" id="IPR014851">
    <property type="entry name" value="BCS1_N"/>
</dbReference>
<dbReference type="PANTHER" id="PTHR23070">
    <property type="entry name" value="BCS1 AAA-TYPE ATPASE"/>
    <property type="match status" value="1"/>
</dbReference>
<dbReference type="SUPFAM" id="SSF52540">
    <property type="entry name" value="P-loop containing nucleoside triphosphate hydrolases"/>
    <property type="match status" value="1"/>
</dbReference>
<sequence length="523" mass="58617">MPTFPPEMVLVPLSFNTLTLKTLFCNPSLSNLFVMTLLSNISPPLTPGSLSQQMSVLDLFLPGFTNITTAASQVLSGNLTGYTQLMCLFALAAFLKPYVSQLKDWFLQHCTSTIYIKSSDETYHMVQTWISSQGLDDTARSIVAKVKTKQNPTQGHDPHAKKALRYAPWEGSFVFWYKHNLLYYQTTQVDVGFHKEEQISITCAGRSGILRDLLEDCRRGYLNESKNKTTIHGHRDEYWRKEKAVAARPLSTVILDEKQKEDLIKDIQNFLDPETRHWYSQHSIPYKRGYLLHGPPGTGKSSFSLSIAGESDMDIYVVSIPGANDQMLKGLFAGLPDRCVVLLEDIDAAGAACSRDSHSEDSDSDTDTRPQRRGVTLSGLLNVLDGVASQEDRILIMTTNHPEKLDRALTRPGRIDKEVEFQLASRGIIKDIFCFMFGQLEKKIVQVSQQKVCNGEIESQADEFAAKIPESKFSPAEIMSYLLPYRSCPAAAIENCGQWVDGLLKEKQAKEDALKRGMQNPRS</sequence>
<keyword evidence="6" id="KW-0378">Hydrolase</keyword>
<keyword evidence="8" id="KW-1133">Transmembrane helix</keyword>
<comment type="subcellular location">
    <subcellularLocation>
        <location evidence="1">Mitochondrion inner membrane</location>
        <topology evidence="1">Single-pass membrane protein</topology>
    </subcellularLocation>
</comment>
<evidence type="ECO:0000313" key="16">
    <source>
        <dbReference type="EMBL" id="EXA31422.1"/>
    </source>
</evidence>
<dbReference type="OrthoDB" id="10251412at2759"/>
<evidence type="ECO:0000256" key="10">
    <source>
        <dbReference type="ARBA" id="ARBA00023136"/>
    </source>
</evidence>
<dbReference type="EMBL" id="JH651016">
    <property type="protein sequence ID" value="EXA31422.1"/>
    <property type="molecule type" value="Genomic_DNA"/>
</dbReference>
<evidence type="ECO:0000256" key="9">
    <source>
        <dbReference type="ARBA" id="ARBA00023128"/>
    </source>
</evidence>
<organism evidence="16">
    <name type="scientific">Fusarium oxysporum f. sp. pisi HDV247</name>
    <dbReference type="NCBI Taxonomy" id="1080344"/>
    <lineage>
        <taxon>Eukaryota</taxon>
        <taxon>Fungi</taxon>
        <taxon>Dikarya</taxon>
        <taxon>Ascomycota</taxon>
        <taxon>Pezizomycotina</taxon>
        <taxon>Sordariomycetes</taxon>
        <taxon>Hypocreomycetidae</taxon>
        <taxon>Hypocreales</taxon>
        <taxon>Nectriaceae</taxon>
        <taxon>Fusarium</taxon>
        <taxon>Fusarium oxysporum species complex</taxon>
    </lineage>
</organism>
<keyword evidence="7 12" id="KW-0067">ATP-binding</keyword>
<dbReference type="Pfam" id="PF08740">
    <property type="entry name" value="BCS1_N"/>
    <property type="match status" value="1"/>
</dbReference>
<dbReference type="InterPro" id="IPR057495">
    <property type="entry name" value="AAA_lid_BCS1"/>
</dbReference>
<dbReference type="PROSITE" id="PS00674">
    <property type="entry name" value="AAA"/>
    <property type="match status" value="1"/>
</dbReference>
<evidence type="ECO:0000256" key="1">
    <source>
        <dbReference type="ARBA" id="ARBA00004434"/>
    </source>
</evidence>
<comment type="similarity">
    <text evidence="2">Belongs to the AAA ATPase family. BCS1 subfamily.</text>
</comment>
<dbReference type="InterPro" id="IPR027417">
    <property type="entry name" value="P-loop_NTPase"/>
</dbReference>
<keyword evidence="3" id="KW-0812">Transmembrane</keyword>
<dbReference type="GO" id="GO:0016887">
    <property type="term" value="F:ATP hydrolysis activity"/>
    <property type="evidence" value="ECO:0007669"/>
    <property type="project" value="InterPro"/>
</dbReference>
<gene>
    <name evidence="16" type="ORF">FOVG_17317</name>
</gene>
<protein>
    <recommendedName>
        <fullName evidence="17">Mitochondrial chaperone BCS1-B</fullName>
    </recommendedName>
</protein>
<name>W9NN69_FUSOX</name>
<feature type="domain" description="AAA+ ATPase" evidence="14">
    <location>
        <begin position="286"/>
        <end position="425"/>
    </location>
</feature>
<evidence type="ECO:0000256" key="7">
    <source>
        <dbReference type="ARBA" id="ARBA00022840"/>
    </source>
</evidence>
<evidence type="ECO:0000256" key="4">
    <source>
        <dbReference type="ARBA" id="ARBA00022741"/>
    </source>
</evidence>
<accession>W9NN69</accession>
<evidence type="ECO:0000256" key="6">
    <source>
        <dbReference type="ARBA" id="ARBA00022801"/>
    </source>
</evidence>
<evidence type="ECO:0000256" key="11">
    <source>
        <dbReference type="ARBA" id="ARBA00048778"/>
    </source>
</evidence>
<dbReference type="SMART" id="SM01024">
    <property type="entry name" value="BCS1_N"/>
    <property type="match status" value="1"/>
</dbReference>
<reference evidence="16" key="2">
    <citation type="submission" date="2012-05" db="EMBL/GenBank/DDBJ databases">
        <title>Annotation of the Genome Sequence of Fusarium oxysporum HDV247.</title>
        <authorList>
            <consortium name="The Broad Institute Genomics Platform"/>
            <person name="Ma L.-J."/>
            <person name="Corby-Kistler H."/>
            <person name="Broz K."/>
            <person name="Gale L.R."/>
            <person name="Jonkers W."/>
            <person name="O'Donnell K."/>
            <person name="Ploetz R."/>
            <person name="Steinberg C."/>
            <person name="Schwartz D.C."/>
            <person name="VanEtten H."/>
            <person name="Zhou S."/>
            <person name="Young S.K."/>
            <person name="Zeng Q."/>
            <person name="Gargeya S."/>
            <person name="Fitzgerald M."/>
            <person name="Abouelleil A."/>
            <person name="Alvarado L."/>
            <person name="Chapman S.B."/>
            <person name="Gainer-Dewar J."/>
            <person name="Goldberg J."/>
            <person name="Griggs A."/>
            <person name="Gujja S."/>
            <person name="Hansen M."/>
            <person name="Howarth C."/>
            <person name="Imamovic A."/>
            <person name="Ireland A."/>
            <person name="Larimer J."/>
            <person name="McCowan C."/>
            <person name="Murphy C."/>
            <person name="Pearson M."/>
            <person name="Poon T.W."/>
            <person name="Priest M."/>
            <person name="Roberts A."/>
            <person name="Saif S."/>
            <person name="Shea T."/>
            <person name="Sykes S."/>
            <person name="Wortman J."/>
            <person name="Nusbaum C."/>
            <person name="Birren B."/>
        </authorList>
    </citation>
    <scope>NUCLEOTIDE SEQUENCE</scope>
    <source>
        <strain evidence="16">HDV247</strain>
    </source>
</reference>
<dbReference type="GO" id="GO:0005743">
    <property type="term" value="C:mitochondrial inner membrane"/>
    <property type="evidence" value="ECO:0007669"/>
    <property type="project" value="UniProtKB-SubCell"/>
</dbReference>
<dbReference type="Proteomes" id="UP000030751">
    <property type="component" value="Unassembled WGS sequence"/>
</dbReference>
<dbReference type="Pfam" id="PF00004">
    <property type="entry name" value="AAA"/>
    <property type="match status" value="1"/>
</dbReference>
<proteinExistence type="inferred from homology"/>
<keyword evidence="5" id="KW-0999">Mitochondrion inner membrane</keyword>
<keyword evidence="9" id="KW-0496">Mitochondrion</keyword>
<dbReference type="GO" id="GO:0005524">
    <property type="term" value="F:ATP binding"/>
    <property type="evidence" value="ECO:0007669"/>
    <property type="project" value="UniProtKB-KW"/>
</dbReference>
<evidence type="ECO:0000256" key="13">
    <source>
        <dbReference type="SAM" id="MobiDB-lite"/>
    </source>
</evidence>
<evidence type="ECO:0000256" key="3">
    <source>
        <dbReference type="ARBA" id="ARBA00022692"/>
    </source>
</evidence>
<reference evidence="16" key="1">
    <citation type="submission" date="2011-10" db="EMBL/GenBank/DDBJ databases">
        <title>The Genome Sequence of Fusarium oxysporum HDV247.</title>
        <authorList>
            <consortium name="The Broad Institute Genome Sequencing Platform"/>
            <person name="Ma L.-J."/>
            <person name="Gale L.R."/>
            <person name="Schwartz D.C."/>
            <person name="Zhou S."/>
            <person name="Corby-Kistler H."/>
            <person name="Young S.K."/>
            <person name="Zeng Q."/>
            <person name="Gargeya S."/>
            <person name="Fitzgerald M."/>
            <person name="Haas B."/>
            <person name="Abouelleil A."/>
            <person name="Alvarado L."/>
            <person name="Arachchi H.M."/>
            <person name="Berlin A."/>
            <person name="Brown A."/>
            <person name="Chapman S.B."/>
            <person name="Chen Z."/>
            <person name="Dunbar C."/>
            <person name="Freedman E."/>
            <person name="Gearin G."/>
            <person name="Goldberg J."/>
            <person name="Griggs A."/>
            <person name="Gujja S."/>
            <person name="Heiman D."/>
            <person name="Howarth C."/>
            <person name="Larson L."/>
            <person name="Lui A."/>
            <person name="MacDonald P.J.P."/>
            <person name="Montmayeur A."/>
            <person name="Murphy C."/>
            <person name="Neiman D."/>
            <person name="Pearson M."/>
            <person name="Priest M."/>
            <person name="Roberts A."/>
            <person name="Saif S."/>
            <person name="Shea T."/>
            <person name="Shenoy N."/>
            <person name="Sisk P."/>
            <person name="Stolte C."/>
            <person name="Sykes S."/>
            <person name="Wortman J."/>
            <person name="Nusbaum C."/>
            <person name="Birren B."/>
        </authorList>
    </citation>
    <scope>NUCLEOTIDE SEQUENCE [LARGE SCALE GENOMIC DNA]</scope>
    <source>
        <strain evidence="16">HDV247</strain>
    </source>
</reference>
<keyword evidence="4 12" id="KW-0547">Nucleotide-binding</keyword>
<evidence type="ECO:0000256" key="12">
    <source>
        <dbReference type="RuleBase" id="RU003651"/>
    </source>
</evidence>
<dbReference type="Gene3D" id="3.40.50.300">
    <property type="entry name" value="P-loop containing nucleotide triphosphate hydrolases"/>
    <property type="match status" value="1"/>
</dbReference>
<evidence type="ECO:0000259" key="14">
    <source>
        <dbReference type="SMART" id="SM00382"/>
    </source>
</evidence>
<dbReference type="InterPro" id="IPR003593">
    <property type="entry name" value="AAA+_ATPase"/>
</dbReference>
<feature type="region of interest" description="Disordered" evidence="13">
    <location>
        <begin position="353"/>
        <end position="372"/>
    </location>
</feature>
<dbReference type="InterPro" id="IPR050747">
    <property type="entry name" value="Mitochondrial_chaperone_BCS1"/>
</dbReference>
<keyword evidence="10" id="KW-0472">Membrane</keyword>
<evidence type="ECO:0000256" key="8">
    <source>
        <dbReference type="ARBA" id="ARBA00022989"/>
    </source>
</evidence>
<dbReference type="HOGENOM" id="CLU_010189_4_4_1"/>
<dbReference type="InterPro" id="IPR003960">
    <property type="entry name" value="ATPase_AAA_CS"/>
</dbReference>
<evidence type="ECO:0000259" key="15">
    <source>
        <dbReference type="SMART" id="SM01024"/>
    </source>
</evidence>
<evidence type="ECO:0008006" key="17">
    <source>
        <dbReference type="Google" id="ProtNLM"/>
    </source>
</evidence>
<evidence type="ECO:0000256" key="2">
    <source>
        <dbReference type="ARBA" id="ARBA00007448"/>
    </source>
</evidence>
<dbReference type="InterPro" id="IPR003959">
    <property type="entry name" value="ATPase_AAA_core"/>
</dbReference>
<dbReference type="SMART" id="SM00382">
    <property type="entry name" value="AAA"/>
    <property type="match status" value="1"/>
</dbReference>
<dbReference type="Pfam" id="PF25426">
    <property type="entry name" value="AAA_lid_BCS1"/>
    <property type="match status" value="1"/>
</dbReference>
<feature type="domain" description="BCS1 N-terminal" evidence="15">
    <location>
        <begin position="85"/>
        <end position="253"/>
    </location>
</feature>
<feature type="compositionally biased region" description="Basic and acidic residues" evidence="13">
    <location>
        <begin position="355"/>
        <end position="370"/>
    </location>
</feature>